<name>A0ABV1ZV87_9ACTN</name>
<keyword evidence="2" id="KW-1133">Transmembrane helix</keyword>
<dbReference type="Pfam" id="PF11303">
    <property type="entry name" value="DUF3105"/>
    <property type="match status" value="1"/>
</dbReference>
<reference evidence="3 4" key="1">
    <citation type="submission" date="2024-06" db="EMBL/GenBank/DDBJ databases">
        <authorList>
            <person name="Bataeva Y.V."/>
            <person name="Grigorian L.N."/>
            <person name="Solomentsev V.I."/>
        </authorList>
    </citation>
    <scope>NUCLEOTIDE SEQUENCE [LARGE SCALE GENOMIC DNA]</scope>
    <source>
        <strain evidence="4">SCPM-O-B-12605 (RCAM04882)</strain>
    </source>
</reference>
<gene>
    <name evidence="3" type="ORF">ABUK86_12525</name>
</gene>
<keyword evidence="4" id="KW-1185">Reference proteome</keyword>
<proteinExistence type="predicted"/>
<organism evidence="3 4">
    <name type="scientific">Nocardiopsis tropica</name>
    <dbReference type="NCBI Taxonomy" id="109330"/>
    <lineage>
        <taxon>Bacteria</taxon>
        <taxon>Bacillati</taxon>
        <taxon>Actinomycetota</taxon>
        <taxon>Actinomycetes</taxon>
        <taxon>Streptosporangiales</taxon>
        <taxon>Nocardiopsidaceae</taxon>
        <taxon>Nocardiopsis</taxon>
    </lineage>
</organism>
<evidence type="ECO:0000256" key="1">
    <source>
        <dbReference type="SAM" id="MobiDB-lite"/>
    </source>
</evidence>
<protein>
    <submittedName>
        <fullName evidence="3">DUF3105 domain-containing protein</fullName>
    </submittedName>
</protein>
<feature type="region of interest" description="Disordered" evidence="1">
    <location>
        <begin position="1"/>
        <end position="98"/>
    </location>
</feature>
<dbReference type="InterPro" id="IPR021454">
    <property type="entry name" value="DUF3105"/>
</dbReference>
<keyword evidence="2" id="KW-0812">Transmembrane</keyword>
<dbReference type="RefSeq" id="WP_344177100.1">
    <property type="nucleotide sequence ID" value="NZ_JBEQNA010000006.1"/>
</dbReference>
<feature type="region of interest" description="Disordered" evidence="1">
    <location>
        <begin position="274"/>
        <end position="302"/>
    </location>
</feature>
<keyword evidence="2" id="KW-0472">Membrane</keyword>
<sequence>MTHPEPRQHGPWPPHGQQPQQPPSAQPPYPQPGAPGGPPPGGPPGQPPHGAVPPGGMPPGGGYPPPGPPGPQGPGSHGPQGHYGPQGPYPPPQQAGGGRGAGLALIIGAVVLVVLLVAGGGVLYVVTRPGGGDAGASAGAGLEAVQHYEGLSADHVEEGETVEYDVFPPVGGEHYPVWQDCGVYGEPLRTEYAVHSLEHGAVWIAYDPGLDAGQVEALAGLYSPGDYLVISPVEGLPAPVVASAWGSQILLEGAEDPRLTEYLVQYVQGENTPEPGAPCSGGFAGTEAEFDAGGGTSARMDD</sequence>
<accession>A0ABV1ZV87</accession>
<evidence type="ECO:0000256" key="2">
    <source>
        <dbReference type="SAM" id="Phobius"/>
    </source>
</evidence>
<evidence type="ECO:0000313" key="4">
    <source>
        <dbReference type="Proteomes" id="UP001432401"/>
    </source>
</evidence>
<dbReference type="EMBL" id="JBEQNB010000006">
    <property type="protein sequence ID" value="MES0834601.1"/>
    <property type="molecule type" value="Genomic_DNA"/>
</dbReference>
<dbReference type="Proteomes" id="UP001432401">
    <property type="component" value="Unassembled WGS sequence"/>
</dbReference>
<evidence type="ECO:0000313" key="3">
    <source>
        <dbReference type="EMBL" id="MES0834601.1"/>
    </source>
</evidence>
<feature type="compositionally biased region" description="Pro residues" evidence="1">
    <location>
        <begin position="11"/>
        <end position="72"/>
    </location>
</feature>
<comment type="caution">
    <text evidence="3">The sequence shown here is derived from an EMBL/GenBank/DDBJ whole genome shotgun (WGS) entry which is preliminary data.</text>
</comment>
<feature type="transmembrane region" description="Helical" evidence="2">
    <location>
        <begin position="103"/>
        <end position="126"/>
    </location>
</feature>